<dbReference type="EMBL" id="KQ086105">
    <property type="protein sequence ID" value="KLO08125.1"/>
    <property type="molecule type" value="Genomic_DNA"/>
</dbReference>
<keyword evidence="3" id="KW-1185">Reference proteome</keyword>
<reference evidence="2 3" key="1">
    <citation type="submission" date="2015-04" db="EMBL/GenBank/DDBJ databases">
        <title>Complete genome sequence of Schizopora paradoxa KUC8140, a cosmopolitan wood degrader in East Asia.</title>
        <authorList>
            <consortium name="DOE Joint Genome Institute"/>
            <person name="Min B."/>
            <person name="Park H."/>
            <person name="Jang Y."/>
            <person name="Kim J.-J."/>
            <person name="Kim K.H."/>
            <person name="Pangilinan J."/>
            <person name="Lipzen A."/>
            <person name="Riley R."/>
            <person name="Grigoriev I.V."/>
            <person name="Spatafora J.W."/>
            <person name="Choi I.-G."/>
        </authorList>
    </citation>
    <scope>NUCLEOTIDE SEQUENCE [LARGE SCALE GENOMIC DNA]</scope>
    <source>
        <strain evidence="2 3">KUC8140</strain>
    </source>
</reference>
<dbReference type="GO" id="GO:0016787">
    <property type="term" value="F:hydrolase activity"/>
    <property type="evidence" value="ECO:0007669"/>
    <property type="project" value="UniProtKB-KW"/>
</dbReference>
<dbReference type="AlphaFoldDB" id="A0A0H2R8E7"/>
<gene>
    <name evidence="2" type="ORF">SCHPADRAFT_944705</name>
</gene>
<keyword evidence="2" id="KW-0378">Hydrolase</keyword>
<dbReference type="OrthoDB" id="408373at2759"/>
<dbReference type="InParanoid" id="A0A0H2R8E7"/>
<dbReference type="STRING" id="27342.A0A0H2R8E7"/>
<dbReference type="Gene3D" id="3.40.50.1820">
    <property type="entry name" value="alpha/beta hydrolase"/>
    <property type="match status" value="1"/>
</dbReference>
<organism evidence="2 3">
    <name type="scientific">Schizopora paradoxa</name>
    <dbReference type="NCBI Taxonomy" id="27342"/>
    <lineage>
        <taxon>Eukaryota</taxon>
        <taxon>Fungi</taxon>
        <taxon>Dikarya</taxon>
        <taxon>Basidiomycota</taxon>
        <taxon>Agaricomycotina</taxon>
        <taxon>Agaricomycetes</taxon>
        <taxon>Hymenochaetales</taxon>
        <taxon>Schizoporaceae</taxon>
        <taxon>Schizopora</taxon>
    </lineage>
</organism>
<dbReference type="Proteomes" id="UP000053477">
    <property type="component" value="Unassembled WGS sequence"/>
</dbReference>
<dbReference type="InterPro" id="IPR050266">
    <property type="entry name" value="AB_hydrolase_sf"/>
</dbReference>
<dbReference type="GO" id="GO:0016020">
    <property type="term" value="C:membrane"/>
    <property type="evidence" value="ECO:0007669"/>
    <property type="project" value="TreeGrafter"/>
</dbReference>
<name>A0A0H2R8E7_9AGAM</name>
<dbReference type="PANTHER" id="PTHR43798">
    <property type="entry name" value="MONOACYLGLYCEROL LIPASE"/>
    <property type="match status" value="1"/>
</dbReference>
<sequence length="328" mass="35820">MGGTLSSSSSSSADIVLSADGTEIYADATGNPSNPSIVFIHGLGLSGTVWNDIFATQKYSRDFYLVRFDMRGHGRSGKPDSAEGFASQRYAEDFAAVMKAFNLHRPVVLGWSLGGTVIADIAAHLPKDTMSGIVYLDGLPYIGADIMGAMGTPFILDLIPKLFDETKSIAEMRTLDLAFVDSCFAKYDHDRKERLPSEVTGFDAGSEKLRSRNRGKMPSKYWETQCSWLGMAMQQSLAHRKFVLTRTQDPGPLLALGAQGLPTLVLCGKYDSHLDGSILAKELRARSFTRVECRLIEKGGSHAVHIENREEVMACLLKFAARAVNSNP</sequence>
<dbReference type="PANTHER" id="PTHR43798:SF33">
    <property type="entry name" value="HYDROLASE, PUTATIVE (AFU_ORTHOLOGUE AFUA_2G14860)-RELATED"/>
    <property type="match status" value="1"/>
</dbReference>
<feature type="domain" description="AB hydrolase-1" evidence="1">
    <location>
        <begin position="37"/>
        <end position="312"/>
    </location>
</feature>
<dbReference type="InterPro" id="IPR029058">
    <property type="entry name" value="AB_hydrolase_fold"/>
</dbReference>
<protein>
    <submittedName>
        <fullName evidence="2">Alpha/beta-hydrolase</fullName>
    </submittedName>
</protein>
<dbReference type="SUPFAM" id="SSF53474">
    <property type="entry name" value="alpha/beta-Hydrolases"/>
    <property type="match status" value="1"/>
</dbReference>
<evidence type="ECO:0000259" key="1">
    <source>
        <dbReference type="Pfam" id="PF12697"/>
    </source>
</evidence>
<dbReference type="Pfam" id="PF12697">
    <property type="entry name" value="Abhydrolase_6"/>
    <property type="match status" value="1"/>
</dbReference>
<evidence type="ECO:0000313" key="2">
    <source>
        <dbReference type="EMBL" id="KLO08125.1"/>
    </source>
</evidence>
<evidence type="ECO:0000313" key="3">
    <source>
        <dbReference type="Proteomes" id="UP000053477"/>
    </source>
</evidence>
<dbReference type="InterPro" id="IPR000073">
    <property type="entry name" value="AB_hydrolase_1"/>
</dbReference>
<accession>A0A0H2R8E7</accession>
<proteinExistence type="predicted"/>